<keyword evidence="2" id="KW-1133">Transmembrane helix</keyword>
<feature type="transmembrane region" description="Helical" evidence="2">
    <location>
        <begin position="290"/>
        <end position="310"/>
    </location>
</feature>
<organism evidence="3 4">
    <name type="scientific">Lentithecium fluviatile CBS 122367</name>
    <dbReference type="NCBI Taxonomy" id="1168545"/>
    <lineage>
        <taxon>Eukaryota</taxon>
        <taxon>Fungi</taxon>
        <taxon>Dikarya</taxon>
        <taxon>Ascomycota</taxon>
        <taxon>Pezizomycotina</taxon>
        <taxon>Dothideomycetes</taxon>
        <taxon>Pleosporomycetidae</taxon>
        <taxon>Pleosporales</taxon>
        <taxon>Massarineae</taxon>
        <taxon>Lentitheciaceae</taxon>
        <taxon>Lentithecium</taxon>
    </lineage>
</organism>
<feature type="compositionally biased region" description="Basic residues" evidence="1">
    <location>
        <begin position="10"/>
        <end position="19"/>
    </location>
</feature>
<sequence>MASPNETKTTKRRVGRKRLPPLPQGAPIQFVVASHPDDFRADKTMRHVRSHVMYKHRGEQRGASPRARSKSGERSDLAAATTRTPSPLTTSPEGVYQSSEFLAPPGPSSTIWEGDFYQYISQSPSIDPVRNLAARIIAATATEPSRSAPPSFDASEYPFPPTADGSRQDSLEDLKIQYVGNTDLFCSQDTVWMETVCNNRMSFLSHVSVACVYKDVAEGFLDDTALTVYAKTKVLRMITDNLSTQTDDFTILSILHLLVSEIGGQNEDVFDVHQDGLVRIVNQRGGIANLGLQGNIATFLIVVILSFTILRGQSEPAMLHGFVPSRRSSGLSIYPRPISPLYAPHGDLSPLHGTCSDGAYQIISDMHDLTHTFVARWNYTGEFLPTSSDSQLASYDGHMQQIYTRILVSRSTEDSVAPDWIYECCRLAALIYCRSIVQGVPLSESANVLHARSSSVDASDTNLISALHNALEHTDRREYWGDMCGVLLWVCLVGGAASWPSSYYLYEATPDVQASAAWNRKCFALFAVSSSLSYGFEHASATVEAQRMMLHVQHLINLKRGMSPH</sequence>
<dbReference type="PANTHER" id="PTHR37540">
    <property type="entry name" value="TRANSCRIPTION FACTOR (ACR-2), PUTATIVE-RELATED-RELATED"/>
    <property type="match status" value="1"/>
</dbReference>
<evidence type="ECO:0000256" key="1">
    <source>
        <dbReference type="SAM" id="MobiDB-lite"/>
    </source>
</evidence>
<gene>
    <name evidence="3" type="ORF">K458DRAFT_50432</name>
</gene>
<dbReference type="PANTHER" id="PTHR37540:SF5">
    <property type="entry name" value="TRANSCRIPTION FACTOR DOMAIN-CONTAINING PROTEIN"/>
    <property type="match status" value="1"/>
</dbReference>
<evidence type="ECO:0000313" key="4">
    <source>
        <dbReference type="Proteomes" id="UP000799291"/>
    </source>
</evidence>
<dbReference type="InterPro" id="IPR021858">
    <property type="entry name" value="Fun_TF"/>
</dbReference>
<proteinExistence type="predicted"/>
<reference evidence="3" key="1">
    <citation type="journal article" date="2020" name="Stud. Mycol.">
        <title>101 Dothideomycetes genomes: a test case for predicting lifestyles and emergence of pathogens.</title>
        <authorList>
            <person name="Haridas S."/>
            <person name="Albert R."/>
            <person name="Binder M."/>
            <person name="Bloem J."/>
            <person name="Labutti K."/>
            <person name="Salamov A."/>
            <person name="Andreopoulos B."/>
            <person name="Baker S."/>
            <person name="Barry K."/>
            <person name="Bills G."/>
            <person name="Bluhm B."/>
            <person name="Cannon C."/>
            <person name="Castanera R."/>
            <person name="Culley D."/>
            <person name="Daum C."/>
            <person name="Ezra D."/>
            <person name="Gonzalez J."/>
            <person name="Henrissat B."/>
            <person name="Kuo A."/>
            <person name="Liang C."/>
            <person name="Lipzen A."/>
            <person name="Lutzoni F."/>
            <person name="Magnuson J."/>
            <person name="Mondo S."/>
            <person name="Nolan M."/>
            <person name="Ohm R."/>
            <person name="Pangilinan J."/>
            <person name="Park H.-J."/>
            <person name="Ramirez L."/>
            <person name="Alfaro M."/>
            <person name="Sun H."/>
            <person name="Tritt A."/>
            <person name="Yoshinaga Y."/>
            <person name="Zwiers L.-H."/>
            <person name="Turgeon B."/>
            <person name="Goodwin S."/>
            <person name="Spatafora J."/>
            <person name="Crous P."/>
            <person name="Grigoriev I."/>
        </authorList>
    </citation>
    <scope>NUCLEOTIDE SEQUENCE</scope>
    <source>
        <strain evidence="3">CBS 122367</strain>
    </source>
</reference>
<keyword evidence="4" id="KW-1185">Reference proteome</keyword>
<protein>
    <recommendedName>
        <fullName evidence="5">Tachykinin family protein</fullName>
    </recommendedName>
</protein>
<feature type="region of interest" description="Disordered" evidence="1">
    <location>
        <begin position="1"/>
        <end position="29"/>
    </location>
</feature>
<dbReference type="Pfam" id="PF11951">
    <property type="entry name" value="Fungal_trans_2"/>
    <property type="match status" value="1"/>
</dbReference>
<evidence type="ECO:0000313" key="3">
    <source>
        <dbReference type="EMBL" id="KAF2683085.1"/>
    </source>
</evidence>
<dbReference type="AlphaFoldDB" id="A0A6G1IY98"/>
<dbReference type="OrthoDB" id="415825at2759"/>
<feature type="region of interest" description="Disordered" evidence="1">
    <location>
        <begin position="51"/>
        <end position="102"/>
    </location>
</feature>
<accession>A0A6G1IY98</accession>
<dbReference type="EMBL" id="MU005585">
    <property type="protein sequence ID" value="KAF2683085.1"/>
    <property type="molecule type" value="Genomic_DNA"/>
</dbReference>
<dbReference type="Proteomes" id="UP000799291">
    <property type="component" value="Unassembled WGS sequence"/>
</dbReference>
<keyword evidence="2" id="KW-0812">Transmembrane</keyword>
<evidence type="ECO:0008006" key="5">
    <source>
        <dbReference type="Google" id="ProtNLM"/>
    </source>
</evidence>
<name>A0A6G1IY98_9PLEO</name>
<feature type="region of interest" description="Disordered" evidence="1">
    <location>
        <begin position="143"/>
        <end position="168"/>
    </location>
</feature>
<keyword evidence="2" id="KW-0472">Membrane</keyword>
<evidence type="ECO:0000256" key="2">
    <source>
        <dbReference type="SAM" id="Phobius"/>
    </source>
</evidence>
<feature type="compositionally biased region" description="Low complexity" evidence="1">
    <location>
        <begin position="77"/>
        <end position="92"/>
    </location>
</feature>